<dbReference type="EC" id="3.6.-.-" evidence="4"/>
<evidence type="ECO:0000259" key="3">
    <source>
        <dbReference type="PROSITE" id="PS51462"/>
    </source>
</evidence>
<keyword evidence="5" id="KW-1185">Reference proteome</keyword>
<dbReference type="PROSITE" id="PS00893">
    <property type="entry name" value="NUDIX_BOX"/>
    <property type="match status" value="1"/>
</dbReference>
<comment type="cofactor">
    <cofactor evidence="1">
        <name>Mg(2+)</name>
        <dbReference type="ChEBI" id="CHEBI:18420"/>
    </cofactor>
</comment>
<protein>
    <submittedName>
        <fullName evidence="4">NUDIX hydrolase</fullName>
        <ecNumber evidence="4">3.6.-.-</ecNumber>
    </submittedName>
</protein>
<dbReference type="Pfam" id="PF00293">
    <property type="entry name" value="NUDIX"/>
    <property type="match status" value="1"/>
</dbReference>
<reference evidence="4" key="1">
    <citation type="submission" date="2023-06" db="EMBL/GenBank/DDBJ databases">
        <title>Identification and characterization of horizontal gene transfer across gut microbiota members of farm animals based on homology search.</title>
        <authorList>
            <person name="Schwarzerova J."/>
            <person name="Nykrynova M."/>
            <person name="Jureckova K."/>
            <person name="Cejkova D."/>
            <person name="Rychlik I."/>
        </authorList>
    </citation>
    <scope>NUCLEOTIDE SEQUENCE</scope>
    <source>
        <strain evidence="4">ET39</strain>
    </source>
</reference>
<dbReference type="PROSITE" id="PS51462">
    <property type="entry name" value="NUDIX"/>
    <property type="match status" value="1"/>
</dbReference>
<evidence type="ECO:0000313" key="5">
    <source>
        <dbReference type="Proteomes" id="UP001529340"/>
    </source>
</evidence>
<evidence type="ECO:0000256" key="2">
    <source>
        <dbReference type="ARBA" id="ARBA00022801"/>
    </source>
</evidence>
<keyword evidence="2 4" id="KW-0378">Hydrolase</keyword>
<reference evidence="4" key="2">
    <citation type="submission" date="2023-06" db="EMBL/GenBank/DDBJ databases">
        <authorList>
            <person name="Zeman M."/>
            <person name="Kubasova T."/>
            <person name="Jahodarova E."/>
            <person name="Nykrynova M."/>
            <person name="Rychlik I."/>
        </authorList>
    </citation>
    <scope>NUCLEOTIDE SEQUENCE</scope>
    <source>
        <strain evidence="4">ET39</strain>
    </source>
</reference>
<sequence>MQKQLHSVIRYRSSIFTLSEDRVQIENGSVVTRSIVHHNGGSAILVRKEGRVLLVRQYRYALRQDLLEIPAGKIENGEDPSATALRELEEETGWSCRQLKPILTMCSTPGFCDEQIHIFEALDLCRPLQRRPMDDDECIELQWIPLQEACAMIRDGSITDAKTIIALQYAMLNEAQC</sequence>
<dbReference type="InterPro" id="IPR000086">
    <property type="entry name" value="NUDIX_hydrolase_dom"/>
</dbReference>
<dbReference type="InterPro" id="IPR020084">
    <property type="entry name" value="NUDIX_hydrolase_CS"/>
</dbReference>
<dbReference type="Proteomes" id="UP001529340">
    <property type="component" value="Unassembled WGS sequence"/>
</dbReference>
<comment type="caution">
    <text evidence="4">The sequence shown here is derived from an EMBL/GenBank/DDBJ whole genome shotgun (WGS) entry which is preliminary data.</text>
</comment>
<proteinExistence type="predicted"/>
<dbReference type="InterPro" id="IPR015797">
    <property type="entry name" value="NUDIX_hydrolase-like_dom_sf"/>
</dbReference>
<dbReference type="SUPFAM" id="SSF55811">
    <property type="entry name" value="Nudix"/>
    <property type="match status" value="1"/>
</dbReference>
<accession>A0ABT7UCY8</accession>
<organism evidence="4 5">
    <name type="scientific">Amedibacillus dolichus</name>
    <dbReference type="NCBI Taxonomy" id="31971"/>
    <lineage>
        <taxon>Bacteria</taxon>
        <taxon>Bacillati</taxon>
        <taxon>Bacillota</taxon>
        <taxon>Erysipelotrichia</taxon>
        <taxon>Erysipelotrichales</taxon>
        <taxon>Erysipelotrichaceae</taxon>
        <taxon>Amedibacillus</taxon>
    </lineage>
</organism>
<gene>
    <name evidence="4" type="ORF">QUV96_04360</name>
</gene>
<evidence type="ECO:0000256" key="1">
    <source>
        <dbReference type="ARBA" id="ARBA00001946"/>
    </source>
</evidence>
<dbReference type="RefSeq" id="WP_289607334.1">
    <property type="nucleotide sequence ID" value="NZ_JAUDCG010000014.1"/>
</dbReference>
<dbReference type="CDD" id="cd03424">
    <property type="entry name" value="NUDIX_ADPRase_Nudt5_UGPPase_Nudt14"/>
    <property type="match status" value="1"/>
</dbReference>
<dbReference type="PANTHER" id="PTHR11839:SF18">
    <property type="entry name" value="NUDIX HYDROLASE DOMAIN-CONTAINING PROTEIN"/>
    <property type="match status" value="1"/>
</dbReference>
<dbReference type="EMBL" id="JAUDCG010000014">
    <property type="protein sequence ID" value="MDM8156868.1"/>
    <property type="molecule type" value="Genomic_DNA"/>
</dbReference>
<dbReference type="PANTHER" id="PTHR11839">
    <property type="entry name" value="UDP/ADP-SUGAR PYROPHOSPHATASE"/>
    <property type="match status" value="1"/>
</dbReference>
<feature type="domain" description="Nudix hydrolase" evidence="3">
    <location>
        <begin position="36"/>
        <end position="166"/>
    </location>
</feature>
<evidence type="ECO:0000313" key="4">
    <source>
        <dbReference type="EMBL" id="MDM8156868.1"/>
    </source>
</evidence>
<dbReference type="GO" id="GO:0016787">
    <property type="term" value="F:hydrolase activity"/>
    <property type="evidence" value="ECO:0007669"/>
    <property type="project" value="UniProtKB-KW"/>
</dbReference>
<name>A0ABT7UCY8_9FIRM</name>
<dbReference type="Gene3D" id="3.90.79.10">
    <property type="entry name" value="Nucleoside Triphosphate Pyrophosphohydrolase"/>
    <property type="match status" value="1"/>
</dbReference>